<gene>
    <name evidence="1" type="ORF">BOTCAL_0059g00380</name>
</gene>
<name>A0A4Y8DA22_9HELO</name>
<organism evidence="1 2">
    <name type="scientific">Botryotinia calthae</name>
    <dbReference type="NCBI Taxonomy" id="38488"/>
    <lineage>
        <taxon>Eukaryota</taxon>
        <taxon>Fungi</taxon>
        <taxon>Dikarya</taxon>
        <taxon>Ascomycota</taxon>
        <taxon>Pezizomycotina</taxon>
        <taxon>Leotiomycetes</taxon>
        <taxon>Helotiales</taxon>
        <taxon>Sclerotiniaceae</taxon>
        <taxon>Botryotinia</taxon>
    </lineage>
</organism>
<dbReference type="EMBL" id="PHWZ01000059">
    <property type="protein sequence ID" value="TEY76408.1"/>
    <property type="molecule type" value="Genomic_DNA"/>
</dbReference>
<proteinExistence type="predicted"/>
<protein>
    <submittedName>
        <fullName evidence="1">Uncharacterized protein</fullName>
    </submittedName>
</protein>
<dbReference type="STRING" id="38488.A0A4Y8DA22"/>
<comment type="caution">
    <text evidence="1">The sequence shown here is derived from an EMBL/GenBank/DDBJ whole genome shotgun (WGS) entry which is preliminary data.</text>
</comment>
<dbReference type="Proteomes" id="UP000297299">
    <property type="component" value="Unassembled WGS sequence"/>
</dbReference>
<sequence length="247" mass="28312">MAYLLNSQAQFSYLEKISELAKENPRYSALDYEILTTECDPRDGGWAIINDIGSDARILSQSSNFTFDTEHYSGDLLSRSVDKGRGAAERAEEFVHAITRLWDGMTNSEVESAVTNPLELLVPVIKDMEDYFSRDMEYMNWSLQSWISDLDHNLSTVSRARRDDALLKAWHNGCGSLESFEKITSRIEDCHEEMMAQGVIENGNNDNQKIKNMIRQHRKSLKEAYRLEQHVRGTLQMNVGKFSLKES</sequence>
<dbReference type="OrthoDB" id="3231000at2759"/>
<accession>A0A4Y8DA22</accession>
<evidence type="ECO:0000313" key="1">
    <source>
        <dbReference type="EMBL" id="TEY76408.1"/>
    </source>
</evidence>
<evidence type="ECO:0000313" key="2">
    <source>
        <dbReference type="Proteomes" id="UP000297299"/>
    </source>
</evidence>
<reference evidence="1 2" key="1">
    <citation type="submission" date="2017-11" db="EMBL/GenBank/DDBJ databases">
        <title>Comparative genomics of Botrytis spp.</title>
        <authorList>
            <person name="Valero-Jimenez C.A."/>
            <person name="Tapia P."/>
            <person name="Veloso J."/>
            <person name="Silva-Moreno E."/>
            <person name="Staats M."/>
            <person name="Valdes J.H."/>
            <person name="Van Kan J.A.L."/>
        </authorList>
    </citation>
    <scope>NUCLEOTIDE SEQUENCE [LARGE SCALE GENOMIC DNA]</scope>
    <source>
        <strain evidence="1 2">MUCL2830</strain>
    </source>
</reference>
<dbReference type="AlphaFoldDB" id="A0A4Y8DA22"/>
<keyword evidence="2" id="KW-1185">Reference proteome</keyword>